<dbReference type="Pfam" id="PF06196">
    <property type="entry name" value="DUF997"/>
    <property type="match status" value="1"/>
</dbReference>
<accession>A0A0B7JBF2</accession>
<dbReference type="RefSeq" id="WP_036788894.1">
    <property type="nucleotide sequence ID" value="NZ_JAUZMX010000001.1"/>
</dbReference>
<dbReference type="PANTHER" id="PTHR39174">
    <property type="entry name" value="INNER MEMBRANE PROTEIN-RELATED"/>
    <property type="match status" value="1"/>
</dbReference>
<dbReference type="AlphaFoldDB" id="A0A0B7JBF2"/>
<dbReference type="GeneID" id="29942913"/>
<accession>A0A2T3KDG6</accession>
<evidence type="ECO:0000313" key="2">
    <source>
        <dbReference type="Proteomes" id="UP000241426"/>
    </source>
</evidence>
<dbReference type="PANTHER" id="PTHR39174:SF1">
    <property type="entry name" value="INNER MEMBRANE PROTEIN"/>
    <property type="match status" value="1"/>
</dbReference>
<dbReference type="Proteomes" id="UP000241426">
    <property type="component" value="Unassembled WGS sequence"/>
</dbReference>
<protein>
    <submittedName>
        <fullName evidence="1">DUF997 domain-containing protein</fullName>
    </submittedName>
</protein>
<comment type="caution">
    <text evidence="1">The sequence shown here is derived from an EMBL/GenBank/DDBJ whole genome shotgun (WGS) entry which is preliminary data.</text>
</comment>
<proteinExistence type="predicted"/>
<gene>
    <name evidence="1" type="ORF">C9J27_19570</name>
</gene>
<evidence type="ECO:0000313" key="1">
    <source>
        <dbReference type="EMBL" id="PSU94552.1"/>
    </source>
</evidence>
<sequence length="93" mass="10803">MKTLSARYRQAHKEARWAIGLALAYFLWWYVSAYGFAPAINDLSMPTLYFGFPLWFLLSCIIGPIVFTILCALMVKFIYHDLPLEITDDKPHE</sequence>
<organism evidence="1 2">
    <name type="scientific">Photobacterium kishitanii</name>
    <dbReference type="NCBI Taxonomy" id="318456"/>
    <lineage>
        <taxon>Bacteria</taxon>
        <taxon>Pseudomonadati</taxon>
        <taxon>Pseudomonadota</taxon>
        <taxon>Gammaproteobacteria</taxon>
        <taxon>Vibrionales</taxon>
        <taxon>Vibrionaceae</taxon>
        <taxon>Photobacterium</taxon>
    </lineage>
</organism>
<dbReference type="EMBL" id="PYNF01000023">
    <property type="protein sequence ID" value="PSU94552.1"/>
    <property type="molecule type" value="Genomic_DNA"/>
</dbReference>
<name>A0A0B7JBF2_9GAMM</name>
<reference evidence="1 2" key="1">
    <citation type="submission" date="2018-01" db="EMBL/GenBank/DDBJ databases">
        <title>Whole genome sequencing of Histamine producing bacteria.</title>
        <authorList>
            <person name="Butler K."/>
        </authorList>
    </citation>
    <scope>NUCLEOTIDE SEQUENCE [LARGE SCALE GENOMIC DNA]</scope>
    <source>
        <strain evidence="1 2">FS-7.2</strain>
    </source>
</reference>
<dbReference type="InterPro" id="IPR010398">
    <property type="entry name" value="DUF997"/>
</dbReference>
<dbReference type="eggNOG" id="COG3924">
    <property type="taxonomic scope" value="Bacteria"/>
</dbReference>